<dbReference type="InterPro" id="IPR013131">
    <property type="entry name" value="Mannitol_DH_N"/>
</dbReference>
<evidence type="ECO:0000256" key="2">
    <source>
        <dbReference type="ARBA" id="ARBA00023027"/>
    </source>
</evidence>
<protein>
    <submittedName>
        <fullName evidence="5">Uncharacterized protein</fullName>
    </submittedName>
</protein>
<dbReference type="Gene3D" id="1.10.1040.10">
    <property type="entry name" value="N-(1-d-carboxylethyl)-l-norvaline Dehydrogenase, domain 2"/>
    <property type="match status" value="1"/>
</dbReference>
<gene>
    <name evidence="5" type="ORF">E3J33_03020</name>
</gene>
<dbReference type="Pfam" id="PF08125">
    <property type="entry name" value="Mannitol_dh_C"/>
    <property type="match status" value="1"/>
</dbReference>
<evidence type="ECO:0000259" key="4">
    <source>
        <dbReference type="Pfam" id="PF08125"/>
    </source>
</evidence>
<dbReference type="Pfam" id="PF01232">
    <property type="entry name" value="Mannitol_dh"/>
    <property type="match status" value="1"/>
</dbReference>
<keyword evidence="1" id="KW-0560">Oxidoreductase</keyword>
<keyword evidence="2" id="KW-0520">NAD</keyword>
<evidence type="ECO:0000256" key="1">
    <source>
        <dbReference type="ARBA" id="ARBA00023002"/>
    </source>
</evidence>
<dbReference type="InterPro" id="IPR013328">
    <property type="entry name" value="6PGD_dom2"/>
</dbReference>
<name>A0A523YMU4_UNCAE</name>
<evidence type="ECO:0000313" key="6">
    <source>
        <dbReference type="Proteomes" id="UP000316925"/>
    </source>
</evidence>
<evidence type="ECO:0000259" key="3">
    <source>
        <dbReference type="Pfam" id="PF01232"/>
    </source>
</evidence>
<dbReference type="InterPro" id="IPR008927">
    <property type="entry name" value="6-PGluconate_DH-like_C_sf"/>
</dbReference>
<dbReference type="EMBL" id="SOIJ01000175">
    <property type="protein sequence ID" value="TET92813.1"/>
    <property type="molecule type" value="Genomic_DNA"/>
</dbReference>
<feature type="domain" description="Mannitol dehydrogenase N-terminal" evidence="3">
    <location>
        <begin position="5"/>
        <end position="139"/>
    </location>
</feature>
<sequence>MRKKEVLVFGAGALGLGFLGPELHKNYSLTFVDREFKGKFLAYLDKKGEYRINLTTPGIEVVVIRGVEGLNLDDNREREKTVKKIGQASLIFTAVGLSNLKGVATILAEGIEKHPERKEELYILCCENGQDVPAKFQGFLRQIMASLPSWVKISQPVIGRMCRYEEKVKPWSIFEPVASRFSWGIVAEPFYGIPVRRSLVAKSTVFSPAFQVKEDDEFEVSKERKILIHNGCHAFLAFLGYLKGYSYYCQLEEEKEILELAKKMVNEEMIEALLSKFGGVLDRNDLKNYSFDVLRRITSPLFGDSIFRGMRGSLEKLAPQERLIWGAKFIWSAGFLPKIYCLGIAAAIKIDQDKGKLAGSLEEILSRHCGLKQPQDAKLIELIKSGYSEIVERFRERKKCVVR</sequence>
<accession>A0A523YMU4</accession>
<dbReference type="PANTHER" id="PTHR30524:SF0">
    <property type="entry name" value="ALTRONATE OXIDOREDUCTASE-RELATED"/>
    <property type="match status" value="1"/>
</dbReference>
<proteinExistence type="predicted"/>
<dbReference type="GO" id="GO:0019592">
    <property type="term" value="P:mannitol catabolic process"/>
    <property type="evidence" value="ECO:0007669"/>
    <property type="project" value="TreeGrafter"/>
</dbReference>
<dbReference type="GO" id="GO:0005829">
    <property type="term" value="C:cytosol"/>
    <property type="evidence" value="ECO:0007669"/>
    <property type="project" value="TreeGrafter"/>
</dbReference>
<organism evidence="5 6">
    <name type="scientific">Aerophobetes bacterium</name>
    <dbReference type="NCBI Taxonomy" id="2030807"/>
    <lineage>
        <taxon>Bacteria</taxon>
        <taxon>Candidatus Aerophobota</taxon>
    </lineage>
</organism>
<dbReference type="AlphaFoldDB" id="A0A523YMU4"/>
<comment type="caution">
    <text evidence="5">The sequence shown here is derived from an EMBL/GenBank/DDBJ whole genome shotgun (WGS) entry which is preliminary data.</text>
</comment>
<dbReference type="PANTHER" id="PTHR30524">
    <property type="entry name" value="MANNITOL-1-PHOSPHATE 5-DEHYDROGENASE"/>
    <property type="match status" value="1"/>
</dbReference>
<reference evidence="5 6" key="1">
    <citation type="submission" date="2019-03" db="EMBL/GenBank/DDBJ databases">
        <title>Metabolic potential of uncultured bacteria and archaea associated with petroleum seepage in deep-sea sediments.</title>
        <authorList>
            <person name="Dong X."/>
            <person name="Hubert C."/>
        </authorList>
    </citation>
    <scope>NUCLEOTIDE SEQUENCE [LARGE SCALE GENOMIC DNA]</scope>
    <source>
        <strain evidence="5">E29_bin28</strain>
    </source>
</reference>
<evidence type="ECO:0000313" key="5">
    <source>
        <dbReference type="EMBL" id="TET92813.1"/>
    </source>
</evidence>
<dbReference type="GO" id="GO:0008926">
    <property type="term" value="F:mannitol-1-phosphate 5-dehydrogenase activity"/>
    <property type="evidence" value="ECO:0007669"/>
    <property type="project" value="TreeGrafter"/>
</dbReference>
<dbReference type="Gene3D" id="3.40.50.720">
    <property type="entry name" value="NAD(P)-binding Rossmann-like Domain"/>
    <property type="match status" value="1"/>
</dbReference>
<dbReference type="Proteomes" id="UP000316925">
    <property type="component" value="Unassembled WGS sequence"/>
</dbReference>
<feature type="domain" description="Mannitol dehydrogenase C-terminal" evidence="4">
    <location>
        <begin position="222"/>
        <end position="353"/>
    </location>
</feature>
<dbReference type="InterPro" id="IPR013118">
    <property type="entry name" value="Mannitol_DH_C"/>
</dbReference>
<dbReference type="SUPFAM" id="SSF48179">
    <property type="entry name" value="6-phosphogluconate dehydrogenase C-terminal domain-like"/>
    <property type="match status" value="1"/>
</dbReference>